<sequence length="82" mass="8014">MIGTLVNLSSSLDFEAIFKAIKGVAHLSSESNSDSAGLSSVFDGLSSKGGADAATDSVATATETAADATETAAEATETAAEA</sequence>
<keyword evidence="5" id="KW-1185">Reference proteome</keyword>
<gene>
    <name evidence="3" type="ORF">D9543_05090</name>
    <name evidence="2" type="ORF">GWO63_008480</name>
</gene>
<dbReference type="EMBL" id="REGC01000004">
    <property type="protein sequence ID" value="RMB62683.1"/>
    <property type="molecule type" value="Genomic_DNA"/>
</dbReference>
<dbReference type="EMBL" id="JAACBX020000002">
    <property type="protein sequence ID" value="MBM0244290.1"/>
    <property type="molecule type" value="Genomic_DNA"/>
</dbReference>
<evidence type="ECO:0000313" key="4">
    <source>
        <dbReference type="Proteomes" id="UP000270649"/>
    </source>
</evidence>
<organism evidence="3 4">
    <name type="scientific">Corynebacterium macginleyi</name>
    <dbReference type="NCBI Taxonomy" id="38290"/>
    <lineage>
        <taxon>Bacteria</taxon>
        <taxon>Bacillati</taxon>
        <taxon>Actinomycetota</taxon>
        <taxon>Actinomycetes</taxon>
        <taxon>Mycobacteriales</taxon>
        <taxon>Corynebacteriaceae</taxon>
        <taxon>Corynebacterium</taxon>
    </lineage>
</organism>
<dbReference type="Proteomes" id="UP000270649">
    <property type="component" value="Unassembled WGS sequence"/>
</dbReference>
<dbReference type="Proteomes" id="UP001518680">
    <property type="component" value="Unassembled WGS sequence"/>
</dbReference>
<proteinExistence type="predicted"/>
<dbReference type="AlphaFoldDB" id="A0A3M0GTQ7"/>
<comment type="caution">
    <text evidence="3">The sequence shown here is derived from an EMBL/GenBank/DDBJ whole genome shotgun (WGS) entry which is preliminary data.</text>
</comment>
<accession>A0A3M0GTQ7</accession>
<protein>
    <submittedName>
        <fullName evidence="3">Uncharacterized protein</fullName>
    </submittedName>
</protein>
<feature type="compositionally biased region" description="Low complexity" evidence="1">
    <location>
        <begin position="51"/>
        <end position="82"/>
    </location>
</feature>
<evidence type="ECO:0000313" key="5">
    <source>
        <dbReference type="Proteomes" id="UP001518680"/>
    </source>
</evidence>
<evidence type="ECO:0000313" key="2">
    <source>
        <dbReference type="EMBL" id="MBM0244290.1"/>
    </source>
</evidence>
<evidence type="ECO:0000256" key="1">
    <source>
        <dbReference type="SAM" id="MobiDB-lite"/>
    </source>
</evidence>
<reference evidence="2 5" key="2">
    <citation type="submission" date="2021-01" db="EMBL/GenBank/DDBJ databases">
        <title>Complete genome sequences of Corynebacterium macginleyi strains isolated from infectious keratitis.</title>
        <authorList>
            <person name="Sagerfors S."/>
            <person name="Poehlein A."/>
            <person name="Soderquist B."/>
            <person name="Bruggemann H."/>
        </authorList>
    </citation>
    <scope>NUCLEOTIDE SEQUENCE [LARGE SCALE GENOMIC DNA]</scope>
    <source>
        <strain evidence="2 5">12T220</strain>
    </source>
</reference>
<feature type="region of interest" description="Disordered" evidence="1">
    <location>
        <begin position="47"/>
        <end position="82"/>
    </location>
</feature>
<dbReference type="RefSeq" id="WP_121912082.1">
    <property type="nucleotide sequence ID" value="NZ_JAACBW010000022.1"/>
</dbReference>
<evidence type="ECO:0000313" key="3">
    <source>
        <dbReference type="EMBL" id="RMB62683.1"/>
    </source>
</evidence>
<name>A0A3M0GTQ7_9CORY</name>
<reference evidence="3 4" key="1">
    <citation type="submission" date="2018-10" db="EMBL/GenBank/DDBJ databases">
        <title>Corynebacterium macginleyi genome sequencing and assembly of the type strain and two clinical samples.</title>
        <authorList>
            <person name="Bernier A.-M."/>
            <person name="Bernard K."/>
        </authorList>
    </citation>
    <scope>NUCLEOTIDE SEQUENCE [LARGE SCALE GENOMIC DNA]</scope>
    <source>
        <strain evidence="3 4">NML 120205</strain>
    </source>
</reference>